<evidence type="ECO:0000256" key="1">
    <source>
        <dbReference type="SAM" id="MobiDB-lite"/>
    </source>
</evidence>
<sequence length="122" mass="13600">MAKSARASSRKNNNQKLKKNVFGPVESARTERLSAKLMELVAQQVPEKETKADPNAMEDANEEPTPSDQLKEEASAAMEVDSGAALKKTVGGKKRIEKRRSVKKGSIVFPRYKDRTVSKRRK</sequence>
<feature type="compositionally biased region" description="Basic and acidic residues" evidence="1">
    <location>
        <begin position="111"/>
        <end position="122"/>
    </location>
</feature>
<comment type="caution">
    <text evidence="3">The sequence shown here is derived from an EMBL/GenBank/DDBJ whole genome shotgun (WGS) entry which is preliminary data.</text>
</comment>
<gene>
    <name evidence="3" type="ORF">Sste5346_009822</name>
</gene>
<evidence type="ECO:0000259" key="2">
    <source>
        <dbReference type="Pfam" id="PF10338"/>
    </source>
</evidence>
<dbReference type="PANTHER" id="PTHR28219:SF1">
    <property type="entry name" value="UPF0642 PROTEIN YBL028C"/>
    <property type="match status" value="1"/>
</dbReference>
<organism evidence="3 4">
    <name type="scientific">Sporothrix stenoceras</name>
    <dbReference type="NCBI Taxonomy" id="5173"/>
    <lineage>
        <taxon>Eukaryota</taxon>
        <taxon>Fungi</taxon>
        <taxon>Dikarya</taxon>
        <taxon>Ascomycota</taxon>
        <taxon>Pezizomycotina</taxon>
        <taxon>Sordariomycetes</taxon>
        <taxon>Sordariomycetidae</taxon>
        <taxon>Ophiostomatales</taxon>
        <taxon>Ophiostomataceae</taxon>
        <taxon>Sporothrix</taxon>
    </lineage>
</organism>
<dbReference type="EMBL" id="JAWCUI010000102">
    <property type="protein sequence ID" value="KAL1888025.1"/>
    <property type="molecule type" value="Genomic_DNA"/>
</dbReference>
<feature type="region of interest" description="Disordered" evidence="1">
    <location>
        <begin position="1"/>
        <end position="26"/>
    </location>
</feature>
<dbReference type="PANTHER" id="PTHR28219">
    <property type="entry name" value="UPF0642 PROTEIN YBL028C"/>
    <property type="match status" value="1"/>
</dbReference>
<evidence type="ECO:0000313" key="3">
    <source>
        <dbReference type="EMBL" id="KAL1888025.1"/>
    </source>
</evidence>
<evidence type="ECO:0000313" key="4">
    <source>
        <dbReference type="Proteomes" id="UP001583186"/>
    </source>
</evidence>
<reference evidence="3 4" key="1">
    <citation type="journal article" date="2024" name="IMA Fungus">
        <title>IMA Genome - F19 : A genome assembly and annotation guide to empower mycologists, including annotated draft genome sequences of Ceratocystis pirilliformis, Diaporthe australafricana, Fusarium ophioides, Paecilomyces lecythidis, and Sporothrix stenoceras.</title>
        <authorList>
            <person name="Aylward J."/>
            <person name="Wilson A.M."/>
            <person name="Visagie C.M."/>
            <person name="Spraker J."/>
            <person name="Barnes I."/>
            <person name="Buitendag C."/>
            <person name="Ceriani C."/>
            <person name="Del Mar Angel L."/>
            <person name="du Plessis D."/>
            <person name="Fuchs T."/>
            <person name="Gasser K."/>
            <person name="Kramer D."/>
            <person name="Li W."/>
            <person name="Munsamy K."/>
            <person name="Piso A."/>
            <person name="Price J.L."/>
            <person name="Sonnekus B."/>
            <person name="Thomas C."/>
            <person name="van der Nest A."/>
            <person name="van Dijk A."/>
            <person name="van Heerden A."/>
            <person name="van Vuuren N."/>
            <person name="Yilmaz N."/>
            <person name="Duong T.A."/>
            <person name="van der Merwe N.A."/>
            <person name="Wingfield M.J."/>
            <person name="Wingfield B.D."/>
        </authorList>
    </citation>
    <scope>NUCLEOTIDE SEQUENCE [LARGE SCALE GENOMIC DNA]</scope>
    <source>
        <strain evidence="3 4">CMW 5346</strain>
    </source>
</reference>
<feature type="compositionally biased region" description="Basic residues" evidence="1">
    <location>
        <begin position="90"/>
        <end position="103"/>
    </location>
</feature>
<dbReference type="Pfam" id="PF10338">
    <property type="entry name" value="YBL028C_N"/>
    <property type="match status" value="1"/>
</dbReference>
<feature type="region of interest" description="Disordered" evidence="1">
    <location>
        <begin position="44"/>
        <end position="122"/>
    </location>
</feature>
<name>A0ABR3YI69_9PEZI</name>
<feature type="compositionally biased region" description="Polar residues" evidence="1">
    <location>
        <begin position="1"/>
        <end position="15"/>
    </location>
</feature>
<dbReference type="Proteomes" id="UP001583186">
    <property type="component" value="Unassembled WGS sequence"/>
</dbReference>
<accession>A0ABR3YI69</accession>
<proteinExistence type="predicted"/>
<keyword evidence="4" id="KW-1185">Reference proteome</keyword>
<protein>
    <recommendedName>
        <fullName evidence="2">DUF2423 domain-containing protein</fullName>
    </recommendedName>
</protein>
<feature type="domain" description="DUF2423" evidence="2">
    <location>
        <begin position="1"/>
        <end position="44"/>
    </location>
</feature>
<dbReference type="InterPro" id="IPR019434">
    <property type="entry name" value="DUF2423"/>
</dbReference>